<dbReference type="OrthoDB" id="9775607at2"/>
<dbReference type="InterPro" id="IPR011059">
    <property type="entry name" value="Metal-dep_hydrolase_composite"/>
</dbReference>
<reference evidence="9 10" key="1">
    <citation type="submission" date="2019-04" db="EMBL/GenBank/DDBJ databases">
        <title>Shimia ponticola sp. nov., isolated from seawater.</title>
        <authorList>
            <person name="Kim Y.-O."/>
            <person name="Yoon J.-H."/>
        </authorList>
    </citation>
    <scope>NUCLEOTIDE SEQUENCE [LARGE SCALE GENOMIC DNA]</scope>
    <source>
        <strain evidence="9 10">MYP11</strain>
    </source>
</reference>
<dbReference type="GO" id="GO:0006146">
    <property type="term" value="P:adenine catabolic process"/>
    <property type="evidence" value="ECO:0007669"/>
    <property type="project" value="InterPro"/>
</dbReference>
<dbReference type="SUPFAM" id="SSF51338">
    <property type="entry name" value="Composite domain of metallo-dependent hydrolases"/>
    <property type="match status" value="1"/>
</dbReference>
<dbReference type="GO" id="GO:0000034">
    <property type="term" value="F:adenine deaminase activity"/>
    <property type="evidence" value="ECO:0007669"/>
    <property type="project" value="UniProtKB-UniRule"/>
</dbReference>
<dbReference type="Gene3D" id="2.30.40.10">
    <property type="entry name" value="Urease, subunit C, domain 1"/>
    <property type="match status" value="1"/>
</dbReference>
<evidence type="ECO:0000256" key="3">
    <source>
        <dbReference type="ARBA" id="ARBA00022801"/>
    </source>
</evidence>
<proteinExistence type="inferred from homology"/>
<evidence type="ECO:0000313" key="10">
    <source>
        <dbReference type="Proteomes" id="UP000306602"/>
    </source>
</evidence>
<dbReference type="InterPro" id="IPR006680">
    <property type="entry name" value="Amidohydro-rel"/>
</dbReference>
<keyword evidence="4 6" id="KW-0464">Manganese</keyword>
<dbReference type="SUPFAM" id="SSF51556">
    <property type="entry name" value="Metallo-dependent hydrolases"/>
    <property type="match status" value="1"/>
</dbReference>
<name>A0A4S4N9I5_9RHOB</name>
<dbReference type="AlphaFoldDB" id="A0A4S4N9I5"/>
<dbReference type="NCBIfam" id="TIGR01178">
    <property type="entry name" value="ade"/>
    <property type="match status" value="1"/>
</dbReference>
<evidence type="ECO:0000259" key="7">
    <source>
        <dbReference type="Pfam" id="PF01979"/>
    </source>
</evidence>
<dbReference type="PANTHER" id="PTHR11113:SF2">
    <property type="entry name" value="ADENINE DEAMINASE"/>
    <property type="match status" value="1"/>
</dbReference>
<sequence>MERLMTWAEAAPDLIATAAGRVPADLVIRRGTWVNVHSRECLPDHDIAIRHGRIACVVPDASAQIGPDTEIIEAHGRYMIPGLCDGHMHIESGMLTPAEFARAVIPHGTTTMFTDPHEIANVLGLAGVRMMHDEAALQPINIFTQMPSCAPSAPGLETTGFEVTPEDVAEAMSWPGIIGLGEMMNFPGVANADPKMLAEIAATQAAGKTVGGHYASPDLGPNFAAYVAGGPADDHEGTTEADAITRVRQGMRAMLRFGSAWYDVEPQITAITEKGLDPRNFILCTDDCHSGTLVNDGHMNRVVRHAIECGCDPLVALQMATVNTATHFGLERELGSLTPGRRADVILTSDLKALPIEQVIARGKTVSINAKVVVDCPHYDWPDTARQTVHLGHHLSAKDFEIAAPEGANAVRANVIGVIENQAPTKALQVELPVQDGLVEGEGDTCQIALVERHRATGGVTNAFVSGFGYEGRMAMASTVAHDSHHMIVVGTDRDQMALAANQLAKIGGGMCLYKDDELLAQVELPIAGLMSDQPATEVAAKADALIEAMRACGCTLNNANMQHSLLALVVIPELRLSDLGLVDVRTFDFIPVFEPMT</sequence>
<comment type="caution">
    <text evidence="9">The sequence shown here is derived from an EMBL/GenBank/DDBJ whole genome shotgun (WGS) entry which is preliminary data.</text>
</comment>
<keyword evidence="10" id="KW-1185">Reference proteome</keyword>
<dbReference type="CDD" id="cd01295">
    <property type="entry name" value="AdeC"/>
    <property type="match status" value="1"/>
</dbReference>
<keyword evidence="3 6" id="KW-0378">Hydrolase</keyword>
<dbReference type="Gene3D" id="3.20.20.140">
    <property type="entry name" value="Metal-dependent hydrolases"/>
    <property type="match status" value="1"/>
</dbReference>
<comment type="cofactor">
    <cofactor evidence="6">
        <name>Mn(2+)</name>
        <dbReference type="ChEBI" id="CHEBI:29035"/>
    </cofactor>
</comment>
<accession>A0A4S4N9I5</accession>
<protein>
    <recommendedName>
        <fullName evidence="2 6">Adenine deaminase</fullName>
        <shortName evidence="6">Adenase</shortName>
        <shortName evidence="6">Adenine aminase</shortName>
        <ecNumber evidence="2 6">3.5.4.2</ecNumber>
    </recommendedName>
</protein>
<dbReference type="EMBL" id="SRKY01000005">
    <property type="protein sequence ID" value="THH34748.1"/>
    <property type="molecule type" value="Genomic_DNA"/>
</dbReference>
<evidence type="ECO:0000256" key="4">
    <source>
        <dbReference type="ARBA" id="ARBA00023211"/>
    </source>
</evidence>
<dbReference type="HAMAP" id="MF_01518">
    <property type="entry name" value="Adenine_deamin"/>
    <property type="match status" value="1"/>
</dbReference>
<dbReference type="Pfam" id="PF13382">
    <property type="entry name" value="Adenine_deam_C"/>
    <property type="match status" value="1"/>
</dbReference>
<evidence type="ECO:0000256" key="1">
    <source>
        <dbReference type="ARBA" id="ARBA00006773"/>
    </source>
</evidence>
<evidence type="ECO:0000259" key="8">
    <source>
        <dbReference type="Pfam" id="PF13382"/>
    </source>
</evidence>
<comment type="similarity">
    <text evidence="1 6">Belongs to the metallo-dependent hydrolases superfamily. Adenine deaminase family.</text>
</comment>
<feature type="domain" description="Adenine deaminase C-terminal" evidence="8">
    <location>
        <begin position="423"/>
        <end position="588"/>
    </location>
</feature>
<dbReference type="InterPro" id="IPR032466">
    <property type="entry name" value="Metal_Hydrolase"/>
</dbReference>
<dbReference type="PANTHER" id="PTHR11113">
    <property type="entry name" value="N-ACETYLGLUCOSAMINE-6-PHOSPHATE DEACETYLASE"/>
    <property type="match status" value="1"/>
</dbReference>
<gene>
    <name evidence="6 9" type="primary">ade</name>
    <name evidence="9" type="ORF">E4Z66_17420</name>
</gene>
<dbReference type="InterPro" id="IPR026912">
    <property type="entry name" value="Adenine_deam_C"/>
</dbReference>
<evidence type="ECO:0000256" key="6">
    <source>
        <dbReference type="HAMAP-Rule" id="MF_01518"/>
    </source>
</evidence>
<dbReference type="InterPro" id="IPR006679">
    <property type="entry name" value="Adenine_deam"/>
</dbReference>
<dbReference type="EC" id="3.5.4.2" evidence="2 6"/>
<organism evidence="9 10">
    <name type="scientific">Aliishimia ponticola</name>
    <dbReference type="NCBI Taxonomy" id="2499833"/>
    <lineage>
        <taxon>Bacteria</taxon>
        <taxon>Pseudomonadati</taxon>
        <taxon>Pseudomonadota</taxon>
        <taxon>Alphaproteobacteria</taxon>
        <taxon>Rhodobacterales</taxon>
        <taxon>Paracoccaceae</taxon>
        <taxon>Aliishimia</taxon>
    </lineage>
</organism>
<evidence type="ECO:0000313" key="9">
    <source>
        <dbReference type="EMBL" id="THH34748.1"/>
    </source>
</evidence>
<dbReference type="RefSeq" id="WP_136464335.1">
    <property type="nucleotide sequence ID" value="NZ_SRKY01000005.1"/>
</dbReference>
<evidence type="ECO:0000256" key="2">
    <source>
        <dbReference type="ARBA" id="ARBA00012782"/>
    </source>
</evidence>
<feature type="domain" description="Amidohydrolase-related" evidence="7">
    <location>
        <begin position="78"/>
        <end position="366"/>
    </location>
</feature>
<dbReference type="Proteomes" id="UP000306602">
    <property type="component" value="Unassembled WGS sequence"/>
</dbReference>
<evidence type="ECO:0000256" key="5">
    <source>
        <dbReference type="ARBA" id="ARBA00047720"/>
    </source>
</evidence>
<comment type="catalytic activity">
    <reaction evidence="5 6">
        <text>adenine + H2O + H(+) = hypoxanthine + NH4(+)</text>
        <dbReference type="Rhea" id="RHEA:23688"/>
        <dbReference type="ChEBI" id="CHEBI:15377"/>
        <dbReference type="ChEBI" id="CHEBI:15378"/>
        <dbReference type="ChEBI" id="CHEBI:16708"/>
        <dbReference type="ChEBI" id="CHEBI:17368"/>
        <dbReference type="ChEBI" id="CHEBI:28938"/>
        <dbReference type="EC" id="3.5.4.2"/>
    </reaction>
</comment>
<dbReference type="Pfam" id="PF01979">
    <property type="entry name" value="Amidohydro_1"/>
    <property type="match status" value="1"/>
</dbReference>